<keyword evidence="4 8" id="KW-0479">Metal-binding</keyword>
<feature type="domain" description="CcmH/CycL/Ccl2/NrfF N-terminal" evidence="9">
    <location>
        <begin position="11"/>
        <end position="149"/>
    </location>
</feature>
<keyword evidence="8" id="KW-0472">Membrane</keyword>
<evidence type="ECO:0000256" key="3">
    <source>
        <dbReference type="ARBA" id="ARBA00022617"/>
    </source>
</evidence>
<keyword evidence="6" id="KW-0574">Periplasm</keyword>
<gene>
    <name evidence="10" type="primary">nrfF</name>
    <name evidence="10" type="ORF">NCTC11297_01079</name>
</gene>
<feature type="transmembrane region" description="Helical" evidence="8">
    <location>
        <begin position="105"/>
        <end position="123"/>
    </location>
</feature>
<keyword evidence="5 8" id="KW-0732">Signal</keyword>
<accession>A0A379AR56</accession>
<dbReference type="GO" id="GO:0046872">
    <property type="term" value="F:metal ion binding"/>
    <property type="evidence" value="ECO:0007669"/>
    <property type="project" value="UniProtKB-KW"/>
</dbReference>
<protein>
    <recommendedName>
        <fullName evidence="8">Formate-dependent nitrite reductase complex subunit</fullName>
    </recommendedName>
</protein>
<feature type="chain" id="PRO_5016483218" description="Formate-dependent nitrite reductase complex subunit" evidence="8">
    <location>
        <begin position="21"/>
        <end position="156"/>
    </location>
</feature>
<comment type="similarity">
    <text evidence="2 8">Belongs to the CcmH/CycL/Ccl2/NrfF family.</text>
</comment>
<name>A0A379AR56_AVIAV</name>
<dbReference type="InterPro" id="IPR038297">
    <property type="entry name" value="CcmH/CycL/NrfF/Ccl2_sf"/>
</dbReference>
<dbReference type="PANTHER" id="PTHR47870:SF2">
    <property type="entry name" value="FORMATE-DEPENDENT NITRITE REDUCTASE COMPLEX SUBUNIT NRFF"/>
    <property type="match status" value="1"/>
</dbReference>
<feature type="signal peptide" evidence="8">
    <location>
        <begin position="1"/>
        <end position="20"/>
    </location>
</feature>
<evidence type="ECO:0000256" key="6">
    <source>
        <dbReference type="ARBA" id="ARBA00022764"/>
    </source>
</evidence>
<dbReference type="GO" id="GO:0017004">
    <property type="term" value="P:cytochrome complex assembly"/>
    <property type="evidence" value="ECO:0007669"/>
    <property type="project" value="UniProtKB-ARBA"/>
</dbReference>
<organism evidence="10 11">
    <name type="scientific">Avibacterium avium</name>
    <name type="common">Pasteurella avium</name>
    <dbReference type="NCBI Taxonomy" id="751"/>
    <lineage>
        <taxon>Bacteria</taxon>
        <taxon>Pseudomonadati</taxon>
        <taxon>Pseudomonadota</taxon>
        <taxon>Gammaproteobacteria</taxon>
        <taxon>Pasteurellales</taxon>
        <taxon>Pasteurellaceae</taxon>
        <taxon>Avibacterium</taxon>
    </lineage>
</organism>
<dbReference type="PANTHER" id="PTHR47870">
    <property type="entry name" value="CYTOCHROME C-TYPE BIOGENESIS PROTEIN CCMH"/>
    <property type="match status" value="1"/>
</dbReference>
<dbReference type="GO" id="GO:0042597">
    <property type="term" value="C:periplasmic space"/>
    <property type="evidence" value="ECO:0007669"/>
    <property type="project" value="UniProtKB-SubCell"/>
</dbReference>
<evidence type="ECO:0000259" key="9">
    <source>
        <dbReference type="Pfam" id="PF03918"/>
    </source>
</evidence>
<keyword evidence="8" id="KW-1133">Transmembrane helix</keyword>
<dbReference type="Proteomes" id="UP000255098">
    <property type="component" value="Unassembled WGS sequence"/>
</dbReference>
<dbReference type="GeneID" id="300133290"/>
<dbReference type="RefSeq" id="WP_115249315.1">
    <property type="nucleotide sequence ID" value="NZ_JBMMFV010000004.1"/>
</dbReference>
<dbReference type="Pfam" id="PF03918">
    <property type="entry name" value="CcmH"/>
    <property type="match status" value="1"/>
</dbReference>
<evidence type="ECO:0000256" key="4">
    <source>
        <dbReference type="ARBA" id="ARBA00022723"/>
    </source>
</evidence>
<dbReference type="Gene3D" id="1.10.8.640">
    <property type="entry name" value="Cytochrome C biogenesis protein"/>
    <property type="match status" value="1"/>
</dbReference>
<evidence type="ECO:0000313" key="11">
    <source>
        <dbReference type="Proteomes" id="UP000255098"/>
    </source>
</evidence>
<evidence type="ECO:0000256" key="8">
    <source>
        <dbReference type="RuleBase" id="RU364112"/>
    </source>
</evidence>
<dbReference type="EMBL" id="UGSP01000001">
    <property type="protein sequence ID" value="SUB24054.1"/>
    <property type="molecule type" value="Genomic_DNA"/>
</dbReference>
<evidence type="ECO:0000256" key="7">
    <source>
        <dbReference type="ARBA" id="ARBA00023004"/>
    </source>
</evidence>
<dbReference type="AlphaFoldDB" id="A0A379AR56"/>
<sequence>MKKWWLVVITFFAISQLAQAEMVDTFEFSNPAERTRAVALAKSLRCPQCQNQNLVESNSPIAYDLRIEVYKMVEAGSSNEQIIDVMTSRFGDFVRYNPPVKSTTLLLWGLPFFLLLLGALAMWRMLRMKQKPQNSALSTEQQQALNSLLAKTDKSE</sequence>
<keyword evidence="3 8" id="KW-0349">Heme</keyword>
<dbReference type="CDD" id="cd16378">
    <property type="entry name" value="CcmH_N"/>
    <property type="match status" value="1"/>
</dbReference>
<comment type="subcellular location">
    <subcellularLocation>
        <location evidence="1">Periplasm</location>
    </subcellularLocation>
</comment>
<evidence type="ECO:0000256" key="2">
    <source>
        <dbReference type="ARBA" id="ARBA00010342"/>
    </source>
</evidence>
<evidence type="ECO:0000313" key="10">
    <source>
        <dbReference type="EMBL" id="SUB24054.1"/>
    </source>
</evidence>
<keyword evidence="7 8" id="KW-0408">Iron</keyword>
<reference evidence="10 11" key="1">
    <citation type="submission" date="2018-06" db="EMBL/GenBank/DDBJ databases">
        <authorList>
            <consortium name="Pathogen Informatics"/>
            <person name="Doyle S."/>
        </authorList>
    </citation>
    <scope>NUCLEOTIDE SEQUENCE [LARGE SCALE GENOMIC DNA]</scope>
    <source>
        <strain evidence="11">NCTC 11297</strain>
    </source>
</reference>
<dbReference type="GO" id="GO:0005886">
    <property type="term" value="C:plasma membrane"/>
    <property type="evidence" value="ECO:0007669"/>
    <property type="project" value="TreeGrafter"/>
</dbReference>
<dbReference type="InterPro" id="IPR017565">
    <property type="entry name" value="For-dep_Cytc_NO2Rdtase_NrfF"/>
</dbReference>
<dbReference type="FunFam" id="1.10.8.640:FF:000001">
    <property type="entry name" value="Cytochrome c-type biogenesis protein"/>
    <property type="match status" value="1"/>
</dbReference>
<proteinExistence type="inferred from homology"/>
<keyword evidence="8" id="KW-0812">Transmembrane</keyword>
<dbReference type="InterPro" id="IPR005616">
    <property type="entry name" value="CcmH/CycL/Ccl2/NrfF_N"/>
</dbReference>
<dbReference type="NCBIfam" id="TIGR03147">
    <property type="entry name" value="cyt_nit_nrfF"/>
    <property type="match status" value="1"/>
</dbReference>
<keyword evidence="11" id="KW-1185">Reference proteome</keyword>
<dbReference type="InterPro" id="IPR051263">
    <property type="entry name" value="C-type_cytochrome_biogenesis"/>
</dbReference>
<evidence type="ECO:0000256" key="1">
    <source>
        <dbReference type="ARBA" id="ARBA00004418"/>
    </source>
</evidence>
<comment type="function">
    <text evidence="8">Possible subunit of a heme lyase.</text>
</comment>
<evidence type="ECO:0000256" key="5">
    <source>
        <dbReference type="ARBA" id="ARBA00022729"/>
    </source>
</evidence>